<dbReference type="Gene3D" id="3.10.180.10">
    <property type="entry name" value="2,3-Dihydroxybiphenyl 1,2-Dioxygenase, domain 1"/>
    <property type="match status" value="1"/>
</dbReference>
<dbReference type="Proteomes" id="UP001589613">
    <property type="component" value="Unassembled WGS sequence"/>
</dbReference>
<dbReference type="Pfam" id="PF13468">
    <property type="entry name" value="Glyoxalase_3"/>
    <property type="match status" value="1"/>
</dbReference>
<reference evidence="2 3" key="1">
    <citation type="submission" date="2024-09" db="EMBL/GenBank/DDBJ databases">
        <authorList>
            <person name="Sun Q."/>
            <person name="Mori K."/>
        </authorList>
    </citation>
    <scope>NUCLEOTIDE SEQUENCE [LARGE SCALE GENOMIC DNA]</scope>
    <source>
        <strain evidence="2 3">JCM 12763</strain>
    </source>
</reference>
<gene>
    <name evidence="2" type="ORF">ACFFN0_14230</name>
</gene>
<protein>
    <submittedName>
        <fullName evidence="2">VOC family protein</fullName>
    </submittedName>
</protein>
<evidence type="ECO:0000313" key="3">
    <source>
        <dbReference type="Proteomes" id="UP001589613"/>
    </source>
</evidence>
<dbReference type="PANTHER" id="PTHR40265:SF1">
    <property type="entry name" value="GLYOXALASE-LIKE DOMAIN-CONTAINING PROTEIN"/>
    <property type="match status" value="1"/>
</dbReference>
<organism evidence="2 3">
    <name type="scientific">Ornithinimicrobium kibberense</name>
    <dbReference type="NCBI Taxonomy" id="282060"/>
    <lineage>
        <taxon>Bacteria</taxon>
        <taxon>Bacillati</taxon>
        <taxon>Actinomycetota</taxon>
        <taxon>Actinomycetes</taxon>
        <taxon>Micrococcales</taxon>
        <taxon>Ornithinimicrobiaceae</taxon>
        <taxon>Ornithinimicrobium</taxon>
    </lineage>
</organism>
<keyword evidence="3" id="KW-1185">Reference proteome</keyword>
<dbReference type="InterPro" id="IPR029068">
    <property type="entry name" value="Glyas_Bleomycin-R_OHBP_Dase"/>
</dbReference>
<comment type="caution">
    <text evidence="2">The sequence shown here is derived from an EMBL/GenBank/DDBJ whole genome shotgun (WGS) entry which is preliminary data.</text>
</comment>
<name>A0ABV5V5U6_9MICO</name>
<proteinExistence type="predicted"/>
<dbReference type="PANTHER" id="PTHR40265">
    <property type="entry name" value="BLL2707 PROTEIN"/>
    <property type="match status" value="1"/>
</dbReference>
<dbReference type="InterPro" id="IPR025870">
    <property type="entry name" value="Glyoxalase-like_dom"/>
</dbReference>
<sequence>MTRGIRARPATVPCLDHVVIGTRDLPRGKQTLVKAGFTPATGGEHEGRGTANELVRLQEGYLELLTVVDRDQAMAAGGSRRQVVDFLDAQPIGLLGYALEVHDLDHWLESLKQDDVSVTGPHLMSRTQPDGRRLSWRTGLIHDRQWLTPYPFLIEWAEPSEDRWAGAPADHANCSVAISRVEVSSRDIREDVRVYQALGAYVDSHDRQSTMLTLGPLSVELTATEASCGHLSHAVCSSFPGTRNSAHAKALHEGELGLWLSLDASRKMRG</sequence>
<feature type="domain" description="Glyoxalase-like" evidence="1">
    <location>
        <begin position="15"/>
        <end position="198"/>
    </location>
</feature>
<evidence type="ECO:0000313" key="2">
    <source>
        <dbReference type="EMBL" id="MFB9733204.1"/>
    </source>
</evidence>
<dbReference type="SUPFAM" id="SSF54593">
    <property type="entry name" value="Glyoxalase/Bleomycin resistance protein/Dihydroxybiphenyl dioxygenase"/>
    <property type="match status" value="1"/>
</dbReference>
<dbReference type="RefSeq" id="WP_141339556.1">
    <property type="nucleotide sequence ID" value="NZ_JBHMAX010000025.1"/>
</dbReference>
<dbReference type="EMBL" id="JBHMAX010000025">
    <property type="protein sequence ID" value="MFB9733204.1"/>
    <property type="molecule type" value="Genomic_DNA"/>
</dbReference>
<accession>A0ABV5V5U6</accession>
<evidence type="ECO:0000259" key="1">
    <source>
        <dbReference type="Pfam" id="PF13468"/>
    </source>
</evidence>